<keyword evidence="5" id="KW-0862">Zinc</keyword>
<evidence type="ECO:0000256" key="2">
    <source>
        <dbReference type="ARBA" id="ARBA00022670"/>
    </source>
</evidence>
<comment type="caution">
    <text evidence="8">The sequence shown here is derived from an EMBL/GenBank/DDBJ whole genome shotgun (WGS) entry which is preliminary data.</text>
</comment>
<dbReference type="GO" id="GO:0051603">
    <property type="term" value="P:proteolysis involved in protein catabolic process"/>
    <property type="evidence" value="ECO:0007669"/>
    <property type="project" value="TreeGrafter"/>
</dbReference>
<evidence type="ECO:0000256" key="5">
    <source>
        <dbReference type="ARBA" id="ARBA00022833"/>
    </source>
</evidence>
<evidence type="ECO:0000256" key="4">
    <source>
        <dbReference type="ARBA" id="ARBA00022801"/>
    </source>
</evidence>
<evidence type="ECO:0000313" key="9">
    <source>
        <dbReference type="Proteomes" id="UP000270342"/>
    </source>
</evidence>
<dbReference type="AlphaFoldDB" id="A0A494YAG1"/>
<dbReference type="EMBL" id="RBZU01000001">
    <property type="protein sequence ID" value="RKP59406.1"/>
    <property type="molecule type" value="Genomic_DNA"/>
</dbReference>
<evidence type="ECO:0000256" key="6">
    <source>
        <dbReference type="ARBA" id="ARBA00023049"/>
    </source>
</evidence>
<accession>A0A494YAG1</accession>
<dbReference type="GO" id="GO:0004222">
    <property type="term" value="F:metalloendopeptidase activity"/>
    <property type="evidence" value="ECO:0007669"/>
    <property type="project" value="InterPro"/>
</dbReference>
<dbReference type="InterPro" id="IPR001915">
    <property type="entry name" value="Peptidase_M48"/>
</dbReference>
<evidence type="ECO:0000259" key="7">
    <source>
        <dbReference type="Pfam" id="PF01435"/>
    </source>
</evidence>
<keyword evidence="4" id="KW-0378">Hydrolase</keyword>
<organism evidence="8 9">
    <name type="scientific">Pararobbsia silviterrae</name>
    <dbReference type="NCBI Taxonomy" id="1792498"/>
    <lineage>
        <taxon>Bacteria</taxon>
        <taxon>Pseudomonadati</taxon>
        <taxon>Pseudomonadota</taxon>
        <taxon>Betaproteobacteria</taxon>
        <taxon>Burkholderiales</taxon>
        <taxon>Burkholderiaceae</taxon>
        <taxon>Pararobbsia</taxon>
    </lineage>
</organism>
<dbReference type="PANTHER" id="PTHR22726:SF1">
    <property type="entry name" value="METALLOENDOPEPTIDASE OMA1, MITOCHONDRIAL"/>
    <property type="match status" value="1"/>
</dbReference>
<sequence length="515" mass="56665">MEPLRYLAETPDDEIADRTSGLNALESPVGFKSPFFIQPLPNLGDGSGGDLSPAAERKLGERVMREIRSDPDYIDDWLLVDYLNAVSHRLASAAQDQFLGGYVPNFEVFGVRDPQINAFSLPGGFIGVNTGLIQITQTESELASVLGHEMGHVLQRHIARSISQQRHAGYTALAGLLFGVLAGLVAHSADLGEALALGSQALAVDNQLRFSRTAEHEADRTGFRMLAGAGYDPYAMAEFFRRLDAASHDSGLVPAYARTHPLTTDRIADMEDRARRTPYRQPKQNPEYFFVRERAIVLQANWPSDLREDVRRFDADIQMQTALNPAASWYGKAAAQSMLDETADAQASLAKAQALFRAQTHDENADSPSLAVLSVHLAVQDGRDADALRLADAARGRWPQSNAVVDVQLEALLHARRFTQAQALARQQTVKAPDEPAWWAYLAEASDKLGDSATEHRAMAERLALRGAWPAATEHLKAAALDKSVNFYEASAIQARLHQMEAQYKEDQKQKDDLN</sequence>
<evidence type="ECO:0000256" key="1">
    <source>
        <dbReference type="ARBA" id="ARBA00001947"/>
    </source>
</evidence>
<dbReference type="Proteomes" id="UP000270342">
    <property type="component" value="Unassembled WGS sequence"/>
</dbReference>
<reference evidence="8 9" key="1">
    <citation type="submission" date="2018-10" db="EMBL/GenBank/DDBJ databases">
        <title>Robbsia sp. DHC34, isolated from soil.</title>
        <authorList>
            <person name="Gao Z.-H."/>
            <person name="Qiu L.-H."/>
        </authorList>
    </citation>
    <scope>NUCLEOTIDE SEQUENCE [LARGE SCALE GENOMIC DNA]</scope>
    <source>
        <strain evidence="8 9">DHC34</strain>
    </source>
</reference>
<dbReference type="PANTHER" id="PTHR22726">
    <property type="entry name" value="METALLOENDOPEPTIDASE OMA1"/>
    <property type="match status" value="1"/>
</dbReference>
<evidence type="ECO:0000313" key="8">
    <source>
        <dbReference type="EMBL" id="RKP59406.1"/>
    </source>
</evidence>
<keyword evidence="2" id="KW-0645">Protease</keyword>
<dbReference type="Gene3D" id="1.25.40.10">
    <property type="entry name" value="Tetratricopeptide repeat domain"/>
    <property type="match status" value="1"/>
</dbReference>
<keyword evidence="9" id="KW-1185">Reference proteome</keyword>
<dbReference type="InterPro" id="IPR051156">
    <property type="entry name" value="Mito/Outer_Membr_Metalloprot"/>
</dbReference>
<keyword evidence="6" id="KW-0482">Metalloprotease</keyword>
<dbReference type="GO" id="GO:0046872">
    <property type="term" value="F:metal ion binding"/>
    <property type="evidence" value="ECO:0007669"/>
    <property type="project" value="UniProtKB-KW"/>
</dbReference>
<keyword evidence="3" id="KW-0479">Metal-binding</keyword>
<dbReference type="InterPro" id="IPR011990">
    <property type="entry name" value="TPR-like_helical_dom_sf"/>
</dbReference>
<gene>
    <name evidence="8" type="ORF">D7S86_03465</name>
</gene>
<dbReference type="Pfam" id="PF01435">
    <property type="entry name" value="Peptidase_M48"/>
    <property type="match status" value="1"/>
</dbReference>
<protein>
    <submittedName>
        <fullName evidence="8">M48 family peptidase</fullName>
    </submittedName>
</protein>
<name>A0A494YAG1_9BURK</name>
<proteinExistence type="predicted"/>
<dbReference type="Gene3D" id="3.30.2010.10">
    <property type="entry name" value="Metalloproteases ('zincins'), catalytic domain"/>
    <property type="match status" value="1"/>
</dbReference>
<dbReference type="GO" id="GO:0016020">
    <property type="term" value="C:membrane"/>
    <property type="evidence" value="ECO:0007669"/>
    <property type="project" value="TreeGrafter"/>
</dbReference>
<evidence type="ECO:0000256" key="3">
    <source>
        <dbReference type="ARBA" id="ARBA00022723"/>
    </source>
</evidence>
<dbReference type="OrthoDB" id="9810445at2"/>
<comment type="cofactor">
    <cofactor evidence="1">
        <name>Zn(2+)</name>
        <dbReference type="ChEBI" id="CHEBI:29105"/>
    </cofactor>
</comment>
<feature type="domain" description="Peptidase M48" evidence="7">
    <location>
        <begin position="85"/>
        <end position="273"/>
    </location>
</feature>